<evidence type="ECO:0000256" key="2">
    <source>
        <dbReference type="ARBA" id="ARBA00023002"/>
    </source>
</evidence>
<protein>
    <recommendedName>
        <fullName evidence="5">Trans-1,2-dihydrobenzene-1,2-diol dehydrogenase</fullName>
        <ecNumber evidence="4">1.1.1.179</ecNumber>
        <ecNumber evidence="3">1.3.1.20</ecNumber>
    </recommendedName>
    <alternativeName>
        <fullName evidence="8">D-xylose 1-dehydrogenase</fullName>
    </alternativeName>
    <alternativeName>
        <fullName evidence="7">D-xylose-NADP dehydrogenase</fullName>
    </alternativeName>
    <alternativeName>
        <fullName evidence="6">Dimeric dihydrodiol dehydrogenase</fullName>
    </alternativeName>
</protein>
<evidence type="ECO:0000256" key="5">
    <source>
        <dbReference type="ARBA" id="ARBA00040603"/>
    </source>
</evidence>
<evidence type="ECO:0000256" key="3">
    <source>
        <dbReference type="ARBA" id="ARBA00038853"/>
    </source>
</evidence>
<evidence type="ECO:0000256" key="4">
    <source>
        <dbReference type="ARBA" id="ARBA00038984"/>
    </source>
</evidence>
<evidence type="ECO:0000256" key="8">
    <source>
        <dbReference type="ARBA" id="ARBA00043025"/>
    </source>
</evidence>
<keyword evidence="2" id="KW-0560">Oxidoreductase</keyword>
<evidence type="ECO:0000313" key="14">
    <source>
        <dbReference type="Proteomes" id="UP000663856"/>
    </source>
</evidence>
<dbReference type="AlphaFoldDB" id="A0A816UYC7"/>
<dbReference type="InterPro" id="IPR050984">
    <property type="entry name" value="Gfo/Idh/MocA_domain"/>
</dbReference>
<dbReference type="PANTHER" id="PTHR22604:SF105">
    <property type="entry name" value="TRANS-1,2-DIHYDROBENZENE-1,2-DIOL DEHYDROGENASE"/>
    <property type="match status" value="1"/>
</dbReference>
<dbReference type="EMBL" id="CAJNRF010010043">
    <property type="protein sequence ID" value="CAF2116099.1"/>
    <property type="molecule type" value="Genomic_DNA"/>
</dbReference>
<dbReference type="Gene3D" id="3.30.360.10">
    <property type="entry name" value="Dihydrodipicolinate Reductase, domain 2"/>
    <property type="match status" value="1"/>
</dbReference>
<dbReference type="Pfam" id="PF01408">
    <property type="entry name" value="GFO_IDH_MocA"/>
    <property type="match status" value="1"/>
</dbReference>
<dbReference type="Pfam" id="PF22725">
    <property type="entry name" value="GFO_IDH_MocA_C3"/>
    <property type="match status" value="1"/>
</dbReference>
<dbReference type="SUPFAM" id="SSF55347">
    <property type="entry name" value="Glyceraldehyde-3-phosphate dehydrogenase-like, C-terminal domain"/>
    <property type="match status" value="1"/>
</dbReference>
<evidence type="ECO:0000313" key="13">
    <source>
        <dbReference type="EMBL" id="CAF2116099.1"/>
    </source>
</evidence>
<organism evidence="13 14">
    <name type="scientific">Rotaria magnacalcarata</name>
    <dbReference type="NCBI Taxonomy" id="392030"/>
    <lineage>
        <taxon>Eukaryota</taxon>
        <taxon>Metazoa</taxon>
        <taxon>Spiralia</taxon>
        <taxon>Gnathifera</taxon>
        <taxon>Rotifera</taxon>
        <taxon>Eurotatoria</taxon>
        <taxon>Bdelloidea</taxon>
        <taxon>Philodinida</taxon>
        <taxon>Philodinidae</taxon>
        <taxon>Rotaria</taxon>
    </lineage>
</organism>
<dbReference type="Gene3D" id="3.40.50.720">
    <property type="entry name" value="NAD(P)-binding Rossmann-like Domain"/>
    <property type="match status" value="1"/>
</dbReference>
<comment type="catalytic activity">
    <reaction evidence="10">
        <text>D-xylose + NADP(+) = D-xylono-1,5-lactone + NADPH + H(+)</text>
        <dbReference type="Rhea" id="RHEA:22000"/>
        <dbReference type="ChEBI" id="CHEBI:15378"/>
        <dbReference type="ChEBI" id="CHEBI:15867"/>
        <dbReference type="ChEBI" id="CHEBI:53455"/>
        <dbReference type="ChEBI" id="CHEBI:57783"/>
        <dbReference type="ChEBI" id="CHEBI:58349"/>
        <dbReference type="EC" id="1.1.1.179"/>
    </reaction>
</comment>
<dbReference type="Proteomes" id="UP000663856">
    <property type="component" value="Unassembled WGS sequence"/>
</dbReference>
<evidence type="ECO:0000256" key="7">
    <source>
        <dbReference type="ARBA" id="ARBA00042988"/>
    </source>
</evidence>
<proteinExistence type="inferred from homology"/>
<dbReference type="PANTHER" id="PTHR22604">
    <property type="entry name" value="OXIDOREDUCTASES"/>
    <property type="match status" value="1"/>
</dbReference>
<evidence type="ECO:0000256" key="6">
    <source>
        <dbReference type="ARBA" id="ARBA00042926"/>
    </source>
</evidence>
<feature type="non-terminal residue" evidence="13">
    <location>
        <position position="1"/>
    </location>
</feature>
<sequence length="334" mass="37466">HSLNMQLKWGIVGTGRICQDFCLALLTCDPHEHVIVAVSSRGKTQADNFVRDFELGDQVRTYGSQEELFNDANVDIVYIGTIEQVHRDLCIKALTNNKHVLCEKPLAMNEVEVQDIVDTARKTKKFMMEAIWSRFFPIYDNLRDAVKQIGTVTYVECTFCVTGLVSFGIWSLLMAIGCYPVQAALIAFDHEEPVSIVASGHTREHQGEKTDSMATITLLFKNNRMAVLNCLGQDIGAINSLTIHGTEGVISLPTHFWCPTRIVLPNGHHIDHDLPETLKKTNYTHSAGLRYEAMACRDQIMNGKSEHPFMTLDNSLQIARIIEQARKQILAASH</sequence>
<feature type="domain" description="GFO/IDH/MocA-like oxidoreductase" evidence="12">
    <location>
        <begin position="148"/>
        <end position="250"/>
    </location>
</feature>
<evidence type="ECO:0000256" key="1">
    <source>
        <dbReference type="ARBA" id="ARBA00010928"/>
    </source>
</evidence>
<evidence type="ECO:0000256" key="10">
    <source>
        <dbReference type="ARBA" id="ARBA00049233"/>
    </source>
</evidence>
<dbReference type="GO" id="GO:0000166">
    <property type="term" value="F:nucleotide binding"/>
    <property type="evidence" value="ECO:0007669"/>
    <property type="project" value="InterPro"/>
</dbReference>
<evidence type="ECO:0000259" key="12">
    <source>
        <dbReference type="Pfam" id="PF22725"/>
    </source>
</evidence>
<dbReference type="InterPro" id="IPR036291">
    <property type="entry name" value="NAD(P)-bd_dom_sf"/>
</dbReference>
<name>A0A816UYC7_9BILA</name>
<dbReference type="GO" id="GO:0047837">
    <property type="term" value="F:D-xylose 1-dehydrogenase (NADP+) activity"/>
    <property type="evidence" value="ECO:0007669"/>
    <property type="project" value="UniProtKB-EC"/>
</dbReference>
<dbReference type="EC" id="1.3.1.20" evidence="3"/>
<reference evidence="13" key="1">
    <citation type="submission" date="2021-02" db="EMBL/GenBank/DDBJ databases">
        <authorList>
            <person name="Nowell W R."/>
        </authorList>
    </citation>
    <scope>NUCLEOTIDE SEQUENCE</scope>
</reference>
<comment type="similarity">
    <text evidence="1">Belongs to the Gfo/Idh/MocA family.</text>
</comment>
<dbReference type="InterPro" id="IPR055170">
    <property type="entry name" value="GFO_IDH_MocA-like_dom"/>
</dbReference>
<comment type="catalytic activity">
    <reaction evidence="9">
        <text>(1R,2R)-1,2-dihydrobenzene-1,2-diol + NADP(+) = catechol + NADPH + H(+)</text>
        <dbReference type="Rhea" id="RHEA:16729"/>
        <dbReference type="ChEBI" id="CHEBI:10702"/>
        <dbReference type="ChEBI" id="CHEBI:15378"/>
        <dbReference type="ChEBI" id="CHEBI:18135"/>
        <dbReference type="ChEBI" id="CHEBI:57783"/>
        <dbReference type="ChEBI" id="CHEBI:58349"/>
        <dbReference type="EC" id="1.3.1.20"/>
    </reaction>
</comment>
<dbReference type="EC" id="1.1.1.179" evidence="4"/>
<gene>
    <name evidence="13" type="ORF">WKI299_LOCUS23226</name>
</gene>
<dbReference type="InterPro" id="IPR000683">
    <property type="entry name" value="Gfo/Idh/MocA-like_OxRdtase_N"/>
</dbReference>
<accession>A0A816UYC7</accession>
<evidence type="ECO:0000256" key="9">
    <source>
        <dbReference type="ARBA" id="ARBA00047423"/>
    </source>
</evidence>
<feature type="domain" description="Gfo/Idh/MocA-like oxidoreductase N-terminal" evidence="11">
    <location>
        <begin position="7"/>
        <end position="128"/>
    </location>
</feature>
<dbReference type="GO" id="GO:0047115">
    <property type="term" value="F:trans-1,2-dihydrobenzene-1,2-diol dehydrogenase activity"/>
    <property type="evidence" value="ECO:0007669"/>
    <property type="project" value="UniProtKB-EC"/>
</dbReference>
<dbReference type="SUPFAM" id="SSF51735">
    <property type="entry name" value="NAD(P)-binding Rossmann-fold domains"/>
    <property type="match status" value="1"/>
</dbReference>
<comment type="caution">
    <text evidence="13">The sequence shown here is derived from an EMBL/GenBank/DDBJ whole genome shotgun (WGS) entry which is preliminary data.</text>
</comment>
<evidence type="ECO:0000259" key="11">
    <source>
        <dbReference type="Pfam" id="PF01408"/>
    </source>
</evidence>